<dbReference type="Pfam" id="PF04843">
    <property type="entry name" value="Herpes_teg_N"/>
    <property type="match status" value="1"/>
</dbReference>
<dbReference type="PANTHER" id="PTHR33480:SF1">
    <property type="entry name" value="TYR RECOMBINASE DOMAIN-CONTAINING PROTEIN"/>
    <property type="match status" value="1"/>
</dbReference>
<dbReference type="GO" id="GO:0006310">
    <property type="term" value="P:DNA recombination"/>
    <property type="evidence" value="ECO:0007669"/>
    <property type="project" value="UniProtKB-KW"/>
</dbReference>
<keyword evidence="2" id="KW-0862">Zinc</keyword>
<dbReference type="InterPro" id="IPR011010">
    <property type="entry name" value="DNA_brk_join_enz"/>
</dbReference>
<dbReference type="InterPro" id="IPR013762">
    <property type="entry name" value="Integrase-like_cat_sf"/>
</dbReference>
<evidence type="ECO:0000313" key="5">
    <source>
        <dbReference type="EnsemblMetazoa" id="G18455.1:cds"/>
    </source>
</evidence>
<organism evidence="5 6">
    <name type="scientific">Magallana gigas</name>
    <name type="common">Pacific oyster</name>
    <name type="synonym">Crassostrea gigas</name>
    <dbReference type="NCBI Taxonomy" id="29159"/>
    <lineage>
        <taxon>Eukaryota</taxon>
        <taxon>Metazoa</taxon>
        <taxon>Spiralia</taxon>
        <taxon>Lophotrochozoa</taxon>
        <taxon>Mollusca</taxon>
        <taxon>Bivalvia</taxon>
        <taxon>Autobranchia</taxon>
        <taxon>Pteriomorphia</taxon>
        <taxon>Ostreida</taxon>
        <taxon>Ostreoidea</taxon>
        <taxon>Ostreidae</taxon>
        <taxon>Magallana</taxon>
    </lineage>
</organism>
<keyword evidence="6" id="KW-1185">Reference proteome</keyword>
<dbReference type="PROSITE" id="PS00028">
    <property type="entry name" value="ZINC_FINGER_C2H2_1"/>
    <property type="match status" value="1"/>
</dbReference>
<reference evidence="5" key="1">
    <citation type="submission" date="2022-08" db="UniProtKB">
        <authorList>
            <consortium name="EnsemblMetazoa"/>
        </authorList>
    </citation>
    <scope>IDENTIFICATION</scope>
    <source>
        <strain evidence="5">05x7-T-G4-1.051#20</strain>
    </source>
</reference>
<dbReference type="GO" id="GO:0003677">
    <property type="term" value="F:DNA binding"/>
    <property type="evidence" value="ECO:0007669"/>
    <property type="project" value="InterPro"/>
</dbReference>
<dbReference type="GO" id="GO:0015074">
    <property type="term" value="P:DNA integration"/>
    <property type="evidence" value="ECO:0007669"/>
    <property type="project" value="InterPro"/>
</dbReference>
<dbReference type="Gene3D" id="1.10.443.10">
    <property type="entry name" value="Intergrase catalytic core"/>
    <property type="match status" value="1"/>
</dbReference>
<dbReference type="PANTHER" id="PTHR33480">
    <property type="entry name" value="SET DOMAIN-CONTAINING PROTEIN-RELATED"/>
    <property type="match status" value="1"/>
</dbReference>
<feature type="domain" description="C2H2-type" evidence="4">
    <location>
        <begin position="383"/>
        <end position="411"/>
    </location>
</feature>
<dbReference type="InterPro" id="IPR006928">
    <property type="entry name" value="Herpes_teg_USP"/>
</dbReference>
<feature type="compositionally biased region" description="Basic and acidic residues" evidence="3">
    <location>
        <begin position="1340"/>
        <end position="1351"/>
    </location>
</feature>
<dbReference type="Proteomes" id="UP000005408">
    <property type="component" value="Unassembled WGS sequence"/>
</dbReference>
<dbReference type="InterPro" id="IPR013087">
    <property type="entry name" value="Znf_C2H2_type"/>
</dbReference>
<dbReference type="PROSITE" id="PS50157">
    <property type="entry name" value="ZINC_FINGER_C2H2_2"/>
    <property type="match status" value="1"/>
</dbReference>
<dbReference type="GO" id="GO:0008270">
    <property type="term" value="F:zinc ion binding"/>
    <property type="evidence" value="ECO:0007669"/>
    <property type="project" value="UniProtKB-KW"/>
</dbReference>
<keyword evidence="2" id="KW-0863">Zinc-finger</keyword>
<dbReference type="EnsemblMetazoa" id="G18455.1">
    <property type="protein sequence ID" value="G18455.1:cds"/>
    <property type="gene ID" value="G18455"/>
</dbReference>
<dbReference type="SUPFAM" id="SSF56349">
    <property type="entry name" value="DNA breaking-rejoining enzymes"/>
    <property type="match status" value="1"/>
</dbReference>
<dbReference type="InterPro" id="IPR038765">
    <property type="entry name" value="Papain-like_cys_pep_sf"/>
</dbReference>
<accession>A0A8W8JGV2</accession>
<evidence type="ECO:0000313" key="6">
    <source>
        <dbReference type="Proteomes" id="UP000005408"/>
    </source>
</evidence>
<dbReference type="Gene3D" id="3.90.70.120">
    <property type="match status" value="1"/>
</dbReference>
<protein>
    <recommendedName>
        <fullName evidence="4">C2H2-type domain-containing protein</fullName>
    </recommendedName>
</protein>
<feature type="region of interest" description="Disordered" evidence="3">
    <location>
        <begin position="1328"/>
        <end position="1351"/>
    </location>
</feature>
<name>A0A8W8JGV2_MAGGI</name>
<evidence type="ECO:0000256" key="2">
    <source>
        <dbReference type="PROSITE-ProRule" id="PRU00042"/>
    </source>
</evidence>
<evidence type="ECO:0000256" key="3">
    <source>
        <dbReference type="SAM" id="MobiDB-lite"/>
    </source>
</evidence>
<dbReference type="SMART" id="SM00355">
    <property type="entry name" value="ZnF_C2H2"/>
    <property type="match status" value="2"/>
</dbReference>
<evidence type="ECO:0000259" key="4">
    <source>
        <dbReference type="PROSITE" id="PS50157"/>
    </source>
</evidence>
<keyword evidence="1" id="KW-0233">DNA recombination</keyword>
<sequence length="1366" mass="156726">MYYEKIYTPSEDDTFDEHFRQFIKSKYRHIEEECTKVSGNIPGGPITTDDLSPVVNNLKRRKSPGPDRITYEHIIFGGKKNMLDVANTYSRRWRFKFNANKSSILQFRSKGNQLKEGSIWTLGDTPVPCSDSCTHLGIIINKIDTRKLLFFGRLCLMSYQTLPKQIFLVRLFSYFEGLGKSQRGFVPDVINLMNTYDLLTYLYQWVESGSFPSKLSWKNIVRSTTIRVHKDLRQYRMSNDIDFSRFLAVFNEQDPSNFWRAPKNCYEIRLWKLICKLVTDRPQSSLNVCHLCGAPFFNLAAHVACSCATTLGTRNNWWTDIINNFTIHLSAELCALPDDDLLLILLGRQPNTELDAYATETFRIKNFKLIQDTSAHYNQLMRYTCHVCEILFRHESSLQRHNLSCHTVNEERTAQVCSSDNCFEEPIIETNELDVENLCALAIMGHFHQSSDQYFRHAAAGSQCTSNSLIAIVASHVKSVDNWNSGFIDEVLFEGDKLHLTVLKKKNWPFGRKESRIDIDEIPEKISCQIDGCKIEASVGVLQEATFALSTEIDSTVRTALERMPNQSFILRMFGSCTAIIKRENQQYCIFDPHSRNPFGFIDPNGFAGLFYFDTLLDMIRYLKSNVGERAEQIDLFPVFVNLLNSDAFEFEPSPSKPEHGNARELPMQENFQDLLTNTKKNKGKSRPKRPCPFCGQVKGRLTEHIKSKHKTEEKVKHALTLPKDLRDRAFDTMKKEGIFMANNQLLKSRDVDMTNLIRERNQGKKSLKVCSTCKGFFSTSQIYKHIRKCLGAEGSTNTPVSLSTRSLVDDSEFTTDFKEEVLESFRDSDYGDLIRNDNWIKHYGYFLYENMQGSCKKFEKRLSLNSKLRRLAHLFLEFKSVMADRKQKVVESCSEMFNIDYYEELKQAIGNMTRDKESNKIKNGLKLTLKYLVKDVCDAMHVYYLKRKENQKAADLGNYMVVLSKSWSSFFKNAEESIITKRLTELRAPVKLPSKSDIVKLRDHTKKTIQDLTGDGYCLLENADFCQLRDALVSRLTLFNARRGGEPSRMVISELEDALSDKWVDKSRIDFVKDDIEKKLLCDTKIAYLHASKIAKLVPVIIPTDCLKALNVLVDVEVRRAVGINPNNNFVFPNTKNSMGHVVGWDCVNRMCQEAGLEKRMNATSMRHYVATEYALLDVAARDRDLFYKHMGHSETINENIYQCPPAVREITHVGRVLGQMDAMNEDEADLPNRNIDSGVNDEEIDAIEEFLGLMAEEVSTFQLLDLSKKVEEEEVTVDVKKLTSKKALLLDKNLQKKAKQYFTSSAWLAVKNNLKMLEGLKRKAEYASGQGVSTETPEEMRVETPEEVRDEIPEEVSVGTFFAV</sequence>
<keyword evidence="2" id="KW-0479">Metal-binding</keyword>
<dbReference type="SUPFAM" id="SSF54001">
    <property type="entry name" value="Cysteine proteinases"/>
    <property type="match status" value="1"/>
</dbReference>
<proteinExistence type="predicted"/>
<evidence type="ECO:0000256" key="1">
    <source>
        <dbReference type="ARBA" id="ARBA00023172"/>
    </source>
</evidence>